<dbReference type="Proteomes" id="UP000242525">
    <property type="component" value="Unassembled WGS sequence"/>
</dbReference>
<dbReference type="InterPro" id="IPR007272">
    <property type="entry name" value="Sulf_transp_TsuA/YedE"/>
</dbReference>
<evidence type="ECO:0000313" key="9">
    <source>
        <dbReference type="EMBL" id="CDO54450.1"/>
    </source>
</evidence>
<feature type="transmembrane region" description="Helical" evidence="8">
    <location>
        <begin position="159"/>
        <end position="176"/>
    </location>
</feature>
<dbReference type="GO" id="GO:0005886">
    <property type="term" value="C:plasma membrane"/>
    <property type="evidence" value="ECO:0007669"/>
    <property type="project" value="UniProtKB-SubCell"/>
</dbReference>
<evidence type="ECO:0000256" key="1">
    <source>
        <dbReference type="ARBA" id="ARBA00004429"/>
    </source>
</evidence>
<feature type="transmembrane region" description="Helical" evidence="8">
    <location>
        <begin position="44"/>
        <end position="66"/>
    </location>
</feature>
<feature type="transmembrane region" description="Helical" evidence="8">
    <location>
        <begin position="188"/>
        <end position="207"/>
    </location>
</feature>
<comment type="subcellular location">
    <subcellularLocation>
        <location evidence="1">Cell inner membrane</location>
        <topology evidence="1">Multi-pass membrane protein</topology>
    </subcellularLocation>
</comment>
<organism evidence="9 10">
    <name type="scientific">Geotrichum candidum</name>
    <name type="common">Oospora lactis</name>
    <name type="synonym">Dipodascus geotrichum</name>
    <dbReference type="NCBI Taxonomy" id="1173061"/>
    <lineage>
        <taxon>Eukaryota</taxon>
        <taxon>Fungi</taxon>
        <taxon>Dikarya</taxon>
        <taxon>Ascomycota</taxon>
        <taxon>Saccharomycotina</taxon>
        <taxon>Dipodascomycetes</taxon>
        <taxon>Dipodascales</taxon>
        <taxon>Dipodascaceae</taxon>
        <taxon>Geotrichum</taxon>
    </lineage>
</organism>
<keyword evidence="4" id="KW-0997">Cell inner membrane</keyword>
<evidence type="ECO:0000256" key="5">
    <source>
        <dbReference type="ARBA" id="ARBA00022692"/>
    </source>
</evidence>
<evidence type="ECO:0000256" key="2">
    <source>
        <dbReference type="ARBA" id="ARBA00022448"/>
    </source>
</evidence>
<dbReference type="PANTHER" id="PTHR30574:SF1">
    <property type="entry name" value="SULPHUR TRANSPORT DOMAIN-CONTAINING PROTEIN"/>
    <property type="match status" value="1"/>
</dbReference>
<name>A0A0J9XAE6_GEOCN</name>
<dbReference type="EMBL" id="CCBN010000007">
    <property type="protein sequence ID" value="CDO54450.1"/>
    <property type="molecule type" value="Genomic_DNA"/>
</dbReference>
<comment type="caution">
    <text evidence="9">The sequence shown here is derived from an EMBL/GenBank/DDBJ whole genome shotgun (WGS) entry which is preliminary data.</text>
</comment>
<feature type="transmembrane region" description="Helical" evidence="8">
    <location>
        <begin position="6"/>
        <end position="23"/>
    </location>
</feature>
<gene>
    <name evidence="9" type="ORF">BN980_GECA07s05037g</name>
</gene>
<dbReference type="Pfam" id="PF20398">
    <property type="entry name" value="DUF6691"/>
    <property type="match status" value="1"/>
</dbReference>
<proteinExistence type="predicted"/>
<evidence type="ECO:0000256" key="7">
    <source>
        <dbReference type="ARBA" id="ARBA00023136"/>
    </source>
</evidence>
<keyword evidence="2" id="KW-0813">Transport</keyword>
<keyword evidence="3" id="KW-1003">Cell membrane</keyword>
<evidence type="ECO:0000256" key="3">
    <source>
        <dbReference type="ARBA" id="ARBA00022475"/>
    </source>
</evidence>
<evidence type="ECO:0008006" key="11">
    <source>
        <dbReference type="Google" id="ProtNLM"/>
    </source>
</evidence>
<dbReference type="AlphaFoldDB" id="A0A0J9XAE6"/>
<evidence type="ECO:0000313" key="10">
    <source>
        <dbReference type="Proteomes" id="UP000242525"/>
    </source>
</evidence>
<accession>A0A0J9XAE6</accession>
<dbReference type="OrthoDB" id="10254418at2759"/>
<keyword evidence="7 8" id="KW-0472">Membrane</keyword>
<feature type="transmembrane region" description="Helical" evidence="8">
    <location>
        <begin position="78"/>
        <end position="97"/>
    </location>
</feature>
<keyword evidence="10" id="KW-1185">Reference proteome</keyword>
<sequence>MFNYFQAGVGALLLHISSSSFAYDDGRVLGCSSLIYRAITSPSILTTGPVAGMLAGAAAVAAFFPAQYFPDYSALDPSISALGAWTVPVAGLLVGLGTKLGSGCTSGHMLIGLARRSLRSLVAVATFSSVAMLATYLTGAAPVTSPPPYTVASPSPLDVKLLLALVAATYATRYILRRFVYRPGSKFSQLVSSLFSGITFGLGLVVSGMASPGTTLGFLALPTPERFNPSLLMVMAFGLVPNFIEFSVKGTEPAPTCVEKYELPRDLTTITPRLVIGSAIFGLGWGISGICPGPGLLGAFFNGKNGLIWLATFLAGYGTASHCL</sequence>
<feature type="transmembrane region" description="Helical" evidence="8">
    <location>
        <begin position="227"/>
        <end position="244"/>
    </location>
</feature>
<evidence type="ECO:0000256" key="8">
    <source>
        <dbReference type="SAM" id="Phobius"/>
    </source>
</evidence>
<feature type="transmembrane region" description="Helical" evidence="8">
    <location>
        <begin position="118"/>
        <end position="139"/>
    </location>
</feature>
<evidence type="ECO:0000256" key="6">
    <source>
        <dbReference type="ARBA" id="ARBA00022989"/>
    </source>
</evidence>
<protein>
    <recommendedName>
        <fullName evidence="11">Sulphur transport domain-containing protein</fullName>
    </recommendedName>
</protein>
<keyword evidence="6 8" id="KW-1133">Transmembrane helix</keyword>
<evidence type="ECO:0000256" key="4">
    <source>
        <dbReference type="ARBA" id="ARBA00022519"/>
    </source>
</evidence>
<dbReference type="PANTHER" id="PTHR30574">
    <property type="entry name" value="INNER MEMBRANE PROTEIN YEDE"/>
    <property type="match status" value="1"/>
</dbReference>
<dbReference type="InterPro" id="IPR046513">
    <property type="entry name" value="DUF6691"/>
</dbReference>
<keyword evidence="5 8" id="KW-0812">Transmembrane</keyword>
<reference evidence="9" key="1">
    <citation type="submission" date="2014-03" db="EMBL/GenBank/DDBJ databases">
        <authorList>
            <person name="Casaregola S."/>
        </authorList>
    </citation>
    <scope>NUCLEOTIDE SEQUENCE [LARGE SCALE GENOMIC DNA]</scope>
    <source>
        <strain evidence="9">CLIB 918</strain>
    </source>
</reference>